<dbReference type="EMBL" id="SPOI01000013">
    <property type="protein sequence ID" value="TIB41947.1"/>
    <property type="molecule type" value="Genomic_DNA"/>
</dbReference>
<comment type="caution">
    <text evidence="2">The sequence shown here is derived from an EMBL/GenBank/DDBJ whole genome shotgun (WGS) entry which is preliminary data.</text>
</comment>
<organism evidence="2 3">
    <name type="scientific">Wallemia ichthyophaga</name>
    <dbReference type="NCBI Taxonomy" id="245174"/>
    <lineage>
        <taxon>Eukaryota</taxon>
        <taxon>Fungi</taxon>
        <taxon>Dikarya</taxon>
        <taxon>Basidiomycota</taxon>
        <taxon>Wallemiomycotina</taxon>
        <taxon>Wallemiomycetes</taxon>
        <taxon>Wallemiales</taxon>
        <taxon>Wallemiaceae</taxon>
        <taxon>Wallemia</taxon>
    </lineage>
</organism>
<name>A0A4T0JH56_WALIC</name>
<protein>
    <submittedName>
        <fullName evidence="2">Uncharacterized protein</fullName>
    </submittedName>
</protein>
<feature type="signal peptide" evidence="1">
    <location>
        <begin position="1"/>
        <end position="18"/>
    </location>
</feature>
<feature type="chain" id="PRO_5020611714" evidence="1">
    <location>
        <begin position="19"/>
        <end position="181"/>
    </location>
</feature>
<evidence type="ECO:0000313" key="2">
    <source>
        <dbReference type="EMBL" id="TIB41947.1"/>
    </source>
</evidence>
<accession>A0A4T0JH56</accession>
<dbReference type="Proteomes" id="UP000310689">
    <property type="component" value="Unassembled WGS sequence"/>
</dbReference>
<reference evidence="2 3" key="1">
    <citation type="submission" date="2019-03" db="EMBL/GenBank/DDBJ databases">
        <title>Sequencing 23 genomes of Wallemia ichthyophaga.</title>
        <authorList>
            <person name="Gostincar C."/>
        </authorList>
    </citation>
    <scope>NUCLEOTIDE SEQUENCE [LARGE SCALE GENOMIC DNA]</scope>
    <source>
        <strain evidence="2 3">EXF-6200</strain>
    </source>
</reference>
<evidence type="ECO:0000256" key="1">
    <source>
        <dbReference type="SAM" id="SignalP"/>
    </source>
</evidence>
<keyword evidence="1" id="KW-0732">Signal</keyword>
<gene>
    <name evidence="2" type="ORF">E3P86_00567</name>
</gene>
<evidence type="ECO:0000313" key="3">
    <source>
        <dbReference type="Proteomes" id="UP000310689"/>
    </source>
</evidence>
<sequence length="181" mass="19193">MKFSALTTIATAITAATAAPVKRVVGTVSFTDAISNMKLNLVTNDASIPVGLSNGVLTADQDPITVDFLLGDFQFMNFENTDNTKFGHIVNSGTQQALTVNSPGAAQGQNIYFSESSISDDSSQMLQYWELNADMQVRFLGAPKGAEFGQGPFTPESQNEGDGLAIALNTNTAASFVLEQQ</sequence>
<proteinExistence type="predicted"/>
<dbReference type="AlphaFoldDB" id="A0A4T0JH56"/>